<reference evidence="3" key="1">
    <citation type="journal article" date="2015" name="MBio">
        <title>Genome-Resolved Metagenomic Analysis Reveals Roles for Candidate Phyla and Other Microbial Community Members in Biogeochemical Transformations in Oil Reservoirs.</title>
        <authorList>
            <person name="Hu P."/>
            <person name="Tom L."/>
            <person name="Singh A."/>
            <person name="Thomas B.C."/>
            <person name="Baker B.J."/>
            <person name="Piceno Y.M."/>
            <person name="Andersen G.L."/>
            <person name="Banfield J.F."/>
        </authorList>
    </citation>
    <scope>NUCLEOTIDE SEQUENCE [LARGE SCALE GENOMIC DNA]</scope>
</reference>
<gene>
    <name evidence="2" type="ORF">XE03_0607</name>
</gene>
<dbReference type="EMBL" id="LGGX01000003">
    <property type="protein sequence ID" value="KUK87716.1"/>
    <property type="molecule type" value="Genomic_DNA"/>
</dbReference>
<dbReference type="PATRIC" id="fig|1635277.3.peg.1295"/>
<accession>A0A124G0J8</accession>
<dbReference type="AlphaFoldDB" id="A0A124G0J8"/>
<feature type="domain" description="Conserved hypothetical protein CHP02391" evidence="1">
    <location>
        <begin position="111"/>
        <end position="230"/>
    </location>
</feature>
<dbReference type="NCBIfam" id="TIGR02391">
    <property type="entry name" value="hypoth_ymh"/>
    <property type="match status" value="1"/>
</dbReference>
<sequence>MNYQLIAIQVGNQLKDDTSVNEINRAAKSVFNFTYEVFPNEAITSSRAKLIHDWILTLAKQKMTNDERNQKLISFLRLITPENKIEQIEKILKEGDLNLPLDESIKEFYSRNFHRLIHQHCFNLYKQKNYFHAVFEASKIYNKMVKGKAKSEKDGFQLMMDVWPVSGVLKITPCETETDRNVQEGLKFLSAGLMQAIRNPTAHEPALHWPISKEDCLDLLSFVSFLMRQLDKATYYKKDK</sequence>
<protein>
    <recommendedName>
        <fullName evidence="1">Conserved hypothetical protein CHP02391 domain-containing protein</fullName>
    </recommendedName>
</protein>
<evidence type="ECO:0000313" key="2">
    <source>
        <dbReference type="EMBL" id="KUK87716.1"/>
    </source>
</evidence>
<dbReference type="Proteomes" id="UP000053467">
    <property type="component" value="Unassembled WGS sequence"/>
</dbReference>
<evidence type="ECO:0000313" key="3">
    <source>
        <dbReference type="Proteomes" id="UP000053467"/>
    </source>
</evidence>
<organism evidence="2 3">
    <name type="scientific">candidate division TA06 bacterium 34_109</name>
    <dbReference type="NCBI Taxonomy" id="1635277"/>
    <lineage>
        <taxon>Bacteria</taxon>
        <taxon>Bacteria division TA06</taxon>
    </lineage>
</organism>
<evidence type="ECO:0000259" key="1">
    <source>
        <dbReference type="Pfam" id="PF09509"/>
    </source>
</evidence>
<comment type="caution">
    <text evidence="2">The sequence shown here is derived from an EMBL/GenBank/DDBJ whole genome shotgun (WGS) entry which is preliminary data.</text>
</comment>
<dbReference type="Pfam" id="PF09509">
    <property type="entry name" value="Hypoth_Ymh"/>
    <property type="match status" value="1"/>
</dbReference>
<proteinExistence type="predicted"/>
<dbReference type="InterPro" id="IPR012654">
    <property type="entry name" value="CHP02391"/>
</dbReference>
<name>A0A124G0J8_UNCT6</name>